<evidence type="ECO:0000259" key="1">
    <source>
        <dbReference type="Pfam" id="PF12315"/>
    </source>
</evidence>
<organism evidence="2 3">
    <name type="scientific">Prunus armeniaca</name>
    <name type="common">Apricot</name>
    <name type="synonym">Armeniaca vulgaris</name>
    <dbReference type="NCBI Taxonomy" id="36596"/>
    <lineage>
        <taxon>Eukaryota</taxon>
        <taxon>Viridiplantae</taxon>
        <taxon>Streptophyta</taxon>
        <taxon>Embryophyta</taxon>
        <taxon>Tracheophyta</taxon>
        <taxon>Spermatophyta</taxon>
        <taxon>Magnoliopsida</taxon>
        <taxon>eudicotyledons</taxon>
        <taxon>Gunneridae</taxon>
        <taxon>Pentapetalae</taxon>
        <taxon>rosids</taxon>
        <taxon>fabids</taxon>
        <taxon>Rosales</taxon>
        <taxon>Rosaceae</taxon>
        <taxon>Amygdaloideae</taxon>
        <taxon>Amygdaleae</taxon>
        <taxon>Prunus</taxon>
    </lineage>
</organism>
<dbReference type="InterPro" id="IPR022087">
    <property type="entry name" value="DA1-like_dom"/>
</dbReference>
<dbReference type="OrthoDB" id="992956at2759"/>
<dbReference type="InterPro" id="IPR045218">
    <property type="entry name" value="DA1-like"/>
</dbReference>
<protein>
    <recommendedName>
        <fullName evidence="1">Protein DA1-like domain-containing protein</fullName>
    </recommendedName>
</protein>
<evidence type="ECO:0000313" key="3">
    <source>
        <dbReference type="Proteomes" id="UP000507245"/>
    </source>
</evidence>
<dbReference type="EMBL" id="CAEKKB010000008">
    <property type="protein sequence ID" value="CAB4320230.1"/>
    <property type="molecule type" value="Genomic_DNA"/>
</dbReference>
<gene>
    <name evidence="2" type="ORF">ORAREDHAP_LOCUS48866</name>
</gene>
<dbReference type="PANTHER" id="PTHR24209:SF31">
    <property type="entry name" value="PROTEIN DA1-LIKE ISOFORM X1"/>
    <property type="match status" value="1"/>
</dbReference>
<reference evidence="3" key="1">
    <citation type="journal article" date="2020" name="Genome Biol.">
        <title>Gamete binning: chromosome-level and haplotype-resolved genome assembly enabled by high-throughput single-cell sequencing of gamete genomes.</title>
        <authorList>
            <person name="Campoy J.A."/>
            <person name="Sun H."/>
            <person name="Goel M."/>
            <person name="Jiao W.-B."/>
            <person name="Folz-Donahue K."/>
            <person name="Wang N."/>
            <person name="Rubio M."/>
            <person name="Liu C."/>
            <person name="Kukat C."/>
            <person name="Ruiz D."/>
            <person name="Huettel B."/>
            <person name="Schneeberger K."/>
        </authorList>
    </citation>
    <scope>NUCLEOTIDE SEQUENCE [LARGE SCALE GENOMIC DNA]</scope>
    <source>
        <strain evidence="3">cv. Rojo Pasion</strain>
    </source>
</reference>
<feature type="domain" description="Protein DA1-like" evidence="1">
    <location>
        <begin position="11"/>
        <end position="87"/>
    </location>
</feature>
<evidence type="ECO:0000313" key="2">
    <source>
        <dbReference type="EMBL" id="CAB4320230.1"/>
    </source>
</evidence>
<proteinExistence type="predicted"/>
<keyword evidence="3" id="KW-1185">Reference proteome</keyword>
<dbReference type="PANTHER" id="PTHR24209">
    <property type="entry name" value="PROTEIN DA1-RELATED 2"/>
    <property type="match status" value="1"/>
</dbReference>
<sequence length="94" mass="11527">MQYDWKRPNGKEGMCQVIGRKWLEWLEAQDCKTSSKTTKHAQFQRNLIETYKYVVDMHSSYEYGHEFQEAKWIVEKYKLHRTIDHILTYRKLPE</sequence>
<dbReference type="GO" id="GO:0043130">
    <property type="term" value="F:ubiquitin binding"/>
    <property type="evidence" value="ECO:0007669"/>
    <property type="project" value="TreeGrafter"/>
</dbReference>
<name>A0A6J5Y245_PRUAR</name>
<dbReference type="AlphaFoldDB" id="A0A6J5Y245"/>
<dbReference type="Pfam" id="PF12315">
    <property type="entry name" value="DA1-like"/>
    <property type="match status" value="1"/>
</dbReference>
<accession>A0A6J5Y245</accession>
<dbReference type="Proteomes" id="UP000507245">
    <property type="component" value="Unassembled WGS sequence"/>
</dbReference>